<dbReference type="Gene3D" id="1.25.40.10">
    <property type="entry name" value="Tetratricopeptide repeat domain"/>
    <property type="match status" value="1"/>
</dbReference>
<dbReference type="PANTHER" id="PTHR45641:SF19">
    <property type="entry name" value="NEPHROCYSTIN-3"/>
    <property type="match status" value="1"/>
</dbReference>
<dbReference type="Proteomes" id="UP001162640">
    <property type="component" value="Unassembled WGS sequence"/>
</dbReference>
<protein>
    <recommendedName>
        <fullName evidence="5">Kinesin light chain</fullName>
    </recommendedName>
</protein>
<reference evidence="4" key="1">
    <citation type="journal article" date="2023" name="Commun. Biol.">
        <title>Genome analysis of Parmales, the sister group of diatoms, reveals the evolutionary specialization of diatoms from phago-mixotrophs to photoautotrophs.</title>
        <authorList>
            <person name="Ban H."/>
            <person name="Sato S."/>
            <person name="Yoshikawa S."/>
            <person name="Yamada K."/>
            <person name="Nakamura Y."/>
            <person name="Ichinomiya M."/>
            <person name="Sato N."/>
            <person name="Blanc-Mathieu R."/>
            <person name="Endo H."/>
            <person name="Kuwata A."/>
            <person name="Ogata H."/>
        </authorList>
    </citation>
    <scope>NUCLEOTIDE SEQUENCE [LARGE SCALE GENOMIC DNA]</scope>
</reference>
<proteinExistence type="predicted"/>
<dbReference type="AlphaFoldDB" id="A0A9W7AT65"/>
<evidence type="ECO:0000256" key="1">
    <source>
        <dbReference type="ARBA" id="ARBA00022737"/>
    </source>
</evidence>
<evidence type="ECO:0008006" key="5">
    <source>
        <dbReference type="Google" id="ProtNLM"/>
    </source>
</evidence>
<name>A0A9W7AT65_9STRA</name>
<dbReference type="EMBL" id="BLQM01000185">
    <property type="protein sequence ID" value="GMH73465.1"/>
    <property type="molecule type" value="Genomic_DNA"/>
</dbReference>
<dbReference type="Pfam" id="PF13424">
    <property type="entry name" value="TPR_12"/>
    <property type="match status" value="1"/>
</dbReference>
<dbReference type="InterPro" id="IPR011990">
    <property type="entry name" value="TPR-like_helical_dom_sf"/>
</dbReference>
<keyword evidence="1" id="KW-0677">Repeat</keyword>
<dbReference type="SUPFAM" id="SSF48452">
    <property type="entry name" value="TPR-like"/>
    <property type="match status" value="1"/>
</dbReference>
<dbReference type="Pfam" id="PF13374">
    <property type="entry name" value="TPR_10"/>
    <property type="match status" value="1"/>
</dbReference>
<dbReference type="PANTHER" id="PTHR45641">
    <property type="entry name" value="TETRATRICOPEPTIDE REPEAT PROTEIN (AFU_ORTHOLOGUE AFUA_6G03870)"/>
    <property type="match status" value="1"/>
</dbReference>
<accession>A0A9W7AT65</accession>
<sequence>MFDGNEATWKRWKKVFDVLGIEGGKGGGGSIESQVLRVTNSEDLVKLRALAKLCSHEFFDDPSLLVVAWRRIMEVLETRKKANEVKGEKEEGAAREVEILDACAALGQACGWVRDFDDMRRYYKRAKEGYKEQPGRDSEKALDVTYSLMCATVMSDVERIEKYRDLLKRMEKALGEENVVTLETLNQLGDELHDNKEYDEAVKVYERYLAGRMKVLGEDHQNALDTLNNLGIVYDEGLKNYEKGLEYYKRALEGSERSLGKNHPSTLPTVECIACAYSDGVKDYEKEEEYYERAIEGYEAQLGKDQIERRIVQ</sequence>
<evidence type="ECO:0000313" key="3">
    <source>
        <dbReference type="EMBL" id="GMH73465.1"/>
    </source>
</evidence>
<keyword evidence="2" id="KW-0802">TPR repeat</keyword>
<gene>
    <name evidence="3" type="ORF">TL16_g06201</name>
</gene>
<organism evidence="3 4">
    <name type="scientific">Triparma laevis f. inornata</name>
    <dbReference type="NCBI Taxonomy" id="1714386"/>
    <lineage>
        <taxon>Eukaryota</taxon>
        <taxon>Sar</taxon>
        <taxon>Stramenopiles</taxon>
        <taxon>Ochrophyta</taxon>
        <taxon>Bolidophyceae</taxon>
        <taxon>Parmales</taxon>
        <taxon>Triparmaceae</taxon>
        <taxon>Triparma</taxon>
    </lineage>
</organism>
<evidence type="ECO:0000256" key="2">
    <source>
        <dbReference type="ARBA" id="ARBA00022803"/>
    </source>
</evidence>
<comment type="caution">
    <text evidence="3">The sequence shown here is derived from an EMBL/GenBank/DDBJ whole genome shotgun (WGS) entry which is preliminary data.</text>
</comment>
<evidence type="ECO:0000313" key="4">
    <source>
        <dbReference type="Proteomes" id="UP001162640"/>
    </source>
</evidence>